<feature type="transmembrane region" description="Helical" evidence="6">
    <location>
        <begin position="588"/>
        <end position="607"/>
    </location>
</feature>
<protein>
    <submittedName>
        <fullName evidence="7">Uncharacterized protein</fullName>
    </submittedName>
</protein>
<dbReference type="Pfam" id="PF01825">
    <property type="entry name" value="GPS"/>
    <property type="match status" value="1"/>
</dbReference>
<feature type="transmembrane region" description="Helical" evidence="6">
    <location>
        <begin position="14"/>
        <end position="32"/>
    </location>
</feature>
<evidence type="ECO:0000256" key="6">
    <source>
        <dbReference type="SAM" id="Phobius"/>
    </source>
</evidence>
<feature type="transmembrane region" description="Helical" evidence="6">
    <location>
        <begin position="1042"/>
        <end position="1061"/>
    </location>
</feature>
<feature type="region of interest" description="Disordered" evidence="5">
    <location>
        <begin position="789"/>
        <end position="824"/>
    </location>
</feature>
<comment type="caution">
    <text evidence="7">The sequence shown here is derived from an EMBL/GenBank/DDBJ whole genome shotgun (WGS) entry which is preliminary data.</text>
</comment>
<accession>X6MPB4</accession>
<feature type="compositionally biased region" description="Polar residues" evidence="5">
    <location>
        <begin position="813"/>
        <end position="822"/>
    </location>
</feature>
<keyword evidence="2 6" id="KW-0812">Transmembrane</keyword>
<evidence type="ECO:0000256" key="2">
    <source>
        <dbReference type="ARBA" id="ARBA00022692"/>
    </source>
</evidence>
<dbReference type="EMBL" id="ASPP01019678">
    <property type="protein sequence ID" value="ETO14890.1"/>
    <property type="molecule type" value="Genomic_DNA"/>
</dbReference>
<feature type="transmembrane region" description="Helical" evidence="6">
    <location>
        <begin position="685"/>
        <end position="702"/>
    </location>
</feature>
<comment type="subcellular location">
    <subcellularLocation>
        <location evidence="1">Membrane</location>
    </subcellularLocation>
</comment>
<feature type="transmembrane region" description="Helical" evidence="6">
    <location>
        <begin position="714"/>
        <end position="734"/>
    </location>
</feature>
<feature type="compositionally biased region" description="Acidic residues" evidence="5">
    <location>
        <begin position="1122"/>
        <end position="1139"/>
    </location>
</feature>
<feature type="compositionally biased region" description="Basic and acidic residues" evidence="5">
    <location>
        <begin position="1142"/>
        <end position="1157"/>
    </location>
</feature>
<evidence type="ECO:0000256" key="4">
    <source>
        <dbReference type="ARBA" id="ARBA00023136"/>
    </source>
</evidence>
<evidence type="ECO:0000313" key="7">
    <source>
        <dbReference type="EMBL" id="ETO14890.1"/>
    </source>
</evidence>
<sequence length="1191" mass="131699">MFCTNEWTDDTSSVLYFNFVMNSVFVSSYYTFNTTTKTGSSSNDNNNNNGIYYNSISHTITYSTTLSTDVSEVIAIIIDNYAAATCIHIPVTVLEGKAFQNTTPSNFFNVSSPQSSIVGSLLLGSSNTTVDLNNASEVKGLLNTELYVNGTLDSTKVVQVISNLTKTSSAYTSYVNQLSSVSLTDVPVIVNFSYSVVNYALVLVNTLQPQNLDSVSQALTVLSSATQGIGSICSGSLAASNVSSAASRAASAPEHVSLANQVLNTTQKLVSSASTLLVSSSSQASLDKTTAVNGLTSIGNVLNNIACSTQGATGDNIGGGGIVANKSTTGKTFLNTAQHIGQLASIDLVIGERVEVTTPVLNVTVSRVSTSTSVTSSSSSSSNNKYSTKLSTKATTDAEGGDSETMDTYPSTACSDTVSLPDSAFSPYGNYSSKVDCAVVSSNVDPYNPGQEQVNGFTGIVVSVNVSVPLTTAAAYGGNVRVDSYAAETFPQKCNPVIIQIQNKPWANYTDTEVSYPSCVYYNTTQTQWHDYGCYVWDRNTSDNSVVCVCNHTTTFSLKKSTFKPNINYVKLNSFRVITISNLAKYPAGWILVLVAITVFAILLYVAPDVNDKPLIAHSRGVWKSFRDANWYDFRVGMEANILCSQDVWWWKIMRLWYIAIRCDHMIVGLFFRYKGTGYRRQARLFAFLAKLFTLTAANGLFYGNPTNPWGNDWIISLYASLIQMPLVFVKFCFKRYQSKEKMDKEEFNVQLRATVTFFFFMHVFVVLELLKAIELQQLEYGRITRGETTLDNGEKGEKPTTETKSEEKTDTLWNETKSGSSEAVHMQGDIEMITTGDDLNKQPVSATDDEAKVTVKTSTSLKTSKTPKTKHWNPRDFEMMNIDTLTRILETSADINNANATTSPNDNAQDTADTKFAQELIVSAEQKYLATAALRRKIMDQQYSWWHWCKYVAWAFTISWTLICAIVTLIFVIRFDMLRSAKNGYESAVISQCPNGIDITDMNTIQYDETEKSMADYVTKVSTSTLNTDNGFEFGQSVDRWLMSIFIGFLLSLFVWQPLFDLILQAIKVLRFDNNRRQIQFCVYVIKKPKAVNEIYFFANTKLLLTLAERNILAQAGADIESDNDVDSGSADENDDADSQSIKEHKEEENVKSEIKNRTSRILTVMNEVEKREFMEMLGSDMDLLQQNNP</sequence>
<gene>
    <name evidence="7" type="ORF">RFI_22479</name>
</gene>
<dbReference type="InterPro" id="IPR000203">
    <property type="entry name" value="GPS"/>
</dbReference>
<feature type="region of interest" description="Disordered" evidence="5">
    <location>
        <begin position="372"/>
        <end position="409"/>
    </location>
</feature>
<keyword evidence="3 6" id="KW-1133">Transmembrane helix</keyword>
<evidence type="ECO:0000256" key="5">
    <source>
        <dbReference type="SAM" id="MobiDB-lite"/>
    </source>
</evidence>
<feature type="transmembrane region" description="Helical" evidence="6">
    <location>
        <begin position="952"/>
        <end position="974"/>
    </location>
</feature>
<keyword evidence="8" id="KW-1185">Reference proteome</keyword>
<feature type="region of interest" description="Disordered" evidence="5">
    <location>
        <begin position="1122"/>
        <end position="1157"/>
    </location>
</feature>
<feature type="compositionally biased region" description="Low complexity" evidence="5">
    <location>
        <begin position="372"/>
        <end position="393"/>
    </location>
</feature>
<dbReference type="GO" id="GO:0016020">
    <property type="term" value="C:membrane"/>
    <property type="evidence" value="ECO:0007669"/>
    <property type="project" value="UniProtKB-SubCell"/>
</dbReference>
<dbReference type="SMART" id="SM00303">
    <property type="entry name" value="GPS"/>
    <property type="match status" value="1"/>
</dbReference>
<dbReference type="AlphaFoldDB" id="X6MPB4"/>
<reference evidence="7 8" key="1">
    <citation type="journal article" date="2013" name="Curr. Biol.">
        <title>The Genome of the Foraminiferan Reticulomyxa filosa.</title>
        <authorList>
            <person name="Glockner G."/>
            <person name="Hulsmann N."/>
            <person name="Schleicher M."/>
            <person name="Noegel A.A."/>
            <person name="Eichinger L."/>
            <person name="Gallinger C."/>
            <person name="Pawlowski J."/>
            <person name="Sierra R."/>
            <person name="Euteneuer U."/>
            <person name="Pillet L."/>
            <person name="Moustafa A."/>
            <person name="Platzer M."/>
            <person name="Groth M."/>
            <person name="Szafranski K."/>
            <person name="Schliwa M."/>
        </authorList>
    </citation>
    <scope>NUCLEOTIDE SEQUENCE [LARGE SCALE GENOMIC DNA]</scope>
</reference>
<evidence type="ECO:0000313" key="8">
    <source>
        <dbReference type="Proteomes" id="UP000023152"/>
    </source>
</evidence>
<feature type="transmembrane region" description="Helical" evidence="6">
    <location>
        <begin position="755"/>
        <end position="774"/>
    </location>
</feature>
<evidence type="ECO:0000256" key="1">
    <source>
        <dbReference type="ARBA" id="ARBA00004370"/>
    </source>
</evidence>
<proteinExistence type="predicted"/>
<name>X6MPB4_RETFI</name>
<keyword evidence="4 6" id="KW-0472">Membrane</keyword>
<organism evidence="7 8">
    <name type="scientific">Reticulomyxa filosa</name>
    <dbReference type="NCBI Taxonomy" id="46433"/>
    <lineage>
        <taxon>Eukaryota</taxon>
        <taxon>Sar</taxon>
        <taxon>Rhizaria</taxon>
        <taxon>Retaria</taxon>
        <taxon>Foraminifera</taxon>
        <taxon>Monothalamids</taxon>
        <taxon>Reticulomyxidae</taxon>
        <taxon>Reticulomyxa</taxon>
    </lineage>
</organism>
<dbReference type="Proteomes" id="UP000023152">
    <property type="component" value="Unassembled WGS sequence"/>
</dbReference>
<feature type="compositionally biased region" description="Basic and acidic residues" evidence="5">
    <location>
        <begin position="793"/>
        <end position="811"/>
    </location>
</feature>
<evidence type="ECO:0000256" key="3">
    <source>
        <dbReference type="ARBA" id="ARBA00022989"/>
    </source>
</evidence>